<dbReference type="InterPro" id="IPR050595">
    <property type="entry name" value="Bact_response_regulator"/>
</dbReference>
<proteinExistence type="predicted"/>
<evidence type="ECO:0000259" key="4">
    <source>
        <dbReference type="PROSITE" id="PS50110"/>
    </source>
</evidence>
<organism evidence="5 6">
    <name type="scientific">Roseiconus nitratireducens</name>
    <dbReference type="NCBI Taxonomy" id="2605748"/>
    <lineage>
        <taxon>Bacteria</taxon>
        <taxon>Pseudomonadati</taxon>
        <taxon>Planctomycetota</taxon>
        <taxon>Planctomycetia</taxon>
        <taxon>Pirellulales</taxon>
        <taxon>Pirellulaceae</taxon>
        <taxon>Roseiconus</taxon>
    </lineage>
</organism>
<feature type="domain" description="Response regulatory" evidence="4">
    <location>
        <begin position="20"/>
        <end position="138"/>
    </location>
</feature>
<name>A0A5M6D4Z2_9BACT</name>
<feature type="modified residue" description="4-aspartylphosphate" evidence="3">
    <location>
        <position position="69"/>
    </location>
</feature>
<dbReference type="InterPro" id="IPR011006">
    <property type="entry name" value="CheY-like_superfamily"/>
</dbReference>
<comment type="caution">
    <text evidence="5">The sequence shown here is derived from an EMBL/GenBank/DDBJ whole genome shotgun (WGS) entry which is preliminary data.</text>
</comment>
<keyword evidence="6" id="KW-1185">Reference proteome</keyword>
<keyword evidence="2" id="KW-0902">Two-component regulatory system</keyword>
<dbReference type="PROSITE" id="PS50110">
    <property type="entry name" value="RESPONSE_REGULATORY"/>
    <property type="match status" value="1"/>
</dbReference>
<dbReference type="PANTHER" id="PTHR44591">
    <property type="entry name" value="STRESS RESPONSE REGULATOR PROTEIN 1"/>
    <property type="match status" value="1"/>
</dbReference>
<keyword evidence="1 3" id="KW-0597">Phosphoprotein</keyword>
<gene>
    <name evidence="5" type="ORF">FYK55_13700</name>
</gene>
<dbReference type="SMART" id="SM00448">
    <property type="entry name" value="REC"/>
    <property type="match status" value="1"/>
</dbReference>
<dbReference type="AlphaFoldDB" id="A0A5M6D4Z2"/>
<dbReference type="GO" id="GO:0000160">
    <property type="term" value="P:phosphorelay signal transduction system"/>
    <property type="evidence" value="ECO:0007669"/>
    <property type="project" value="UniProtKB-KW"/>
</dbReference>
<protein>
    <submittedName>
        <fullName evidence="5">Response regulator</fullName>
    </submittedName>
</protein>
<dbReference type="PANTHER" id="PTHR44591:SF14">
    <property type="entry name" value="PROTEIN PILG"/>
    <property type="match status" value="1"/>
</dbReference>
<evidence type="ECO:0000313" key="5">
    <source>
        <dbReference type="EMBL" id="KAA5542588.1"/>
    </source>
</evidence>
<dbReference type="Proteomes" id="UP000324479">
    <property type="component" value="Unassembled WGS sequence"/>
</dbReference>
<sequence>MIRRATSRKMHAVKRDYPGRILVVDDSRASRVLIRRFLHALGAQTAEAVDGFSAWRRVQADSFDLLITDYEMPGWDGGKLVNAIRDASRRRLRHLPVIMVSSVRCSELRQRTGTELVDHFLPKPIDVAKLDVLLRRITRGSRYRLLVDQRDRSSGSSGNKKA</sequence>
<accession>A0A5M6D4Z2</accession>
<dbReference type="InterPro" id="IPR001789">
    <property type="entry name" value="Sig_transdc_resp-reg_receiver"/>
</dbReference>
<evidence type="ECO:0000256" key="3">
    <source>
        <dbReference type="PROSITE-ProRule" id="PRU00169"/>
    </source>
</evidence>
<evidence type="ECO:0000313" key="6">
    <source>
        <dbReference type="Proteomes" id="UP000324479"/>
    </source>
</evidence>
<dbReference type="Pfam" id="PF00072">
    <property type="entry name" value="Response_reg"/>
    <property type="match status" value="1"/>
</dbReference>
<dbReference type="SUPFAM" id="SSF52172">
    <property type="entry name" value="CheY-like"/>
    <property type="match status" value="1"/>
</dbReference>
<dbReference type="EMBL" id="VWOX01000007">
    <property type="protein sequence ID" value="KAA5542588.1"/>
    <property type="molecule type" value="Genomic_DNA"/>
</dbReference>
<reference evidence="5 6" key="1">
    <citation type="submission" date="2019-08" db="EMBL/GenBank/DDBJ databases">
        <authorList>
            <person name="Dhanesh K."/>
            <person name="Kumar G."/>
            <person name="Sasikala C."/>
            <person name="Venkata Ramana C."/>
        </authorList>
    </citation>
    <scope>NUCLEOTIDE SEQUENCE [LARGE SCALE GENOMIC DNA]</scope>
    <source>
        <strain evidence="5 6">JC645</strain>
    </source>
</reference>
<evidence type="ECO:0000256" key="2">
    <source>
        <dbReference type="ARBA" id="ARBA00023012"/>
    </source>
</evidence>
<evidence type="ECO:0000256" key="1">
    <source>
        <dbReference type="ARBA" id="ARBA00022553"/>
    </source>
</evidence>
<dbReference type="Gene3D" id="3.40.50.2300">
    <property type="match status" value="1"/>
</dbReference>